<dbReference type="GO" id="GO:0016757">
    <property type="term" value="F:glycosyltransferase activity"/>
    <property type="evidence" value="ECO:0007669"/>
    <property type="project" value="UniProtKB-KW"/>
</dbReference>
<dbReference type="InterPro" id="IPR028098">
    <property type="entry name" value="Glyco_trans_4-like_N"/>
</dbReference>
<dbReference type="PANTHER" id="PTHR12526:SF510">
    <property type="entry name" value="D-INOSITOL 3-PHOSPHATE GLYCOSYLTRANSFERASE"/>
    <property type="match status" value="1"/>
</dbReference>
<proteinExistence type="predicted"/>
<evidence type="ECO:0000256" key="1">
    <source>
        <dbReference type="ARBA" id="ARBA00022676"/>
    </source>
</evidence>
<dbReference type="EMBL" id="MHUS01000004">
    <property type="protein sequence ID" value="OHA82037.1"/>
    <property type="molecule type" value="Genomic_DNA"/>
</dbReference>
<feature type="domain" description="Glycosyltransferase subfamily 4-like N-terminal" evidence="4">
    <location>
        <begin position="95"/>
        <end position="189"/>
    </location>
</feature>
<sequence length="386" mass="43449">MNVLMISTDRNIFVRDSAVASRMAQYGTLTQKLHIIVFAKRSLGLSKIQIASNVWVYPTNSFSRLLYIRDAVRIGKKIIFQTLFTKGARPIPKMLVSAQDPFETGLAGLRISRAQKIPLQIQIHTDFLNPRFLRQSLLNRIRAHIAPRVLKAANGIRVVSPRIKETLLEAFPKLSGRVDVLPIFVDVTRIREHVPAIDLHKEYPQFDQIVLVVSRLESEKNVSLALRIFQKVFQKYPKAGLIVVGSGREEKHLKILAQKFGIGESVIFAGEQRDVYSYYKTADVVLLTSNYEGYAMVLIEAAAADCPVVTTDVGIANDLMQNSERQFVCPVGDAECLARGIVSLRESAELRKVAVLKTQAVLERITLRDQEAYLRAYGKLWEACLE</sequence>
<accession>A0A1G2SAF9</accession>
<feature type="domain" description="Glycosyl transferase family 1" evidence="3">
    <location>
        <begin position="207"/>
        <end position="352"/>
    </location>
</feature>
<dbReference type="PANTHER" id="PTHR12526">
    <property type="entry name" value="GLYCOSYLTRANSFERASE"/>
    <property type="match status" value="1"/>
</dbReference>
<evidence type="ECO:0000313" key="5">
    <source>
        <dbReference type="EMBL" id="OHA82037.1"/>
    </source>
</evidence>
<evidence type="ECO:0000313" key="6">
    <source>
        <dbReference type="Proteomes" id="UP000176997"/>
    </source>
</evidence>
<dbReference type="InterPro" id="IPR001296">
    <property type="entry name" value="Glyco_trans_1"/>
</dbReference>
<keyword evidence="1" id="KW-0328">Glycosyltransferase</keyword>
<comment type="caution">
    <text evidence="5">The sequence shown here is derived from an EMBL/GenBank/DDBJ whole genome shotgun (WGS) entry which is preliminary data.</text>
</comment>
<dbReference type="SUPFAM" id="SSF53756">
    <property type="entry name" value="UDP-Glycosyltransferase/glycogen phosphorylase"/>
    <property type="match status" value="1"/>
</dbReference>
<dbReference type="Proteomes" id="UP000176997">
    <property type="component" value="Unassembled WGS sequence"/>
</dbReference>
<dbReference type="CDD" id="cd03811">
    <property type="entry name" value="GT4_GT28_WabH-like"/>
    <property type="match status" value="1"/>
</dbReference>
<dbReference type="Pfam" id="PF00534">
    <property type="entry name" value="Glycos_transf_1"/>
    <property type="match status" value="1"/>
</dbReference>
<dbReference type="STRING" id="1802723.A2675_00200"/>
<organism evidence="5 6">
    <name type="scientific">Candidatus Yonathbacteria bacterium RIFCSPHIGHO2_01_FULL_51_10</name>
    <dbReference type="NCBI Taxonomy" id="1802723"/>
    <lineage>
        <taxon>Bacteria</taxon>
        <taxon>Candidatus Yonathiibacteriota</taxon>
    </lineage>
</organism>
<keyword evidence="2" id="KW-0808">Transferase</keyword>
<evidence type="ECO:0000256" key="2">
    <source>
        <dbReference type="ARBA" id="ARBA00022679"/>
    </source>
</evidence>
<name>A0A1G2SAF9_9BACT</name>
<evidence type="ECO:0008006" key="7">
    <source>
        <dbReference type="Google" id="ProtNLM"/>
    </source>
</evidence>
<gene>
    <name evidence="5" type="ORF">A2675_00200</name>
</gene>
<reference evidence="5 6" key="1">
    <citation type="journal article" date="2016" name="Nat. Commun.">
        <title>Thousands of microbial genomes shed light on interconnected biogeochemical processes in an aquifer system.</title>
        <authorList>
            <person name="Anantharaman K."/>
            <person name="Brown C.T."/>
            <person name="Hug L.A."/>
            <person name="Sharon I."/>
            <person name="Castelle C.J."/>
            <person name="Probst A.J."/>
            <person name="Thomas B.C."/>
            <person name="Singh A."/>
            <person name="Wilkins M.J."/>
            <person name="Karaoz U."/>
            <person name="Brodie E.L."/>
            <person name="Williams K.H."/>
            <person name="Hubbard S.S."/>
            <person name="Banfield J.F."/>
        </authorList>
    </citation>
    <scope>NUCLEOTIDE SEQUENCE [LARGE SCALE GENOMIC DNA]</scope>
</reference>
<dbReference type="Pfam" id="PF13439">
    <property type="entry name" value="Glyco_transf_4"/>
    <property type="match status" value="1"/>
</dbReference>
<dbReference type="AlphaFoldDB" id="A0A1G2SAF9"/>
<dbReference type="Gene3D" id="3.40.50.2000">
    <property type="entry name" value="Glycogen Phosphorylase B"/>
    <property type="match status" value="2"/>
</dbReference>
<evidence type="ECO:0000259" key="4">
    <source>
        <dbReference type="Pfam" id="PF13439"/>
    </source>
</evidence>
<protein>
    <recommendedName>
        <fullName evidence="7">Glycosyl transferase family 1 domain-containing protein</fullName>
    </recommendedName>
</protein>
<evidence type="ECO:0000259" key="3">
    <source>
        <dbReference type="Pfam" id="PF00534"/>
    </source>
</evidence>